<dbReference type="GO" id="GO:0000725">
    <property type="term" value="P:recombinational repair"/>
    <property type="evidence" value="ECO:0007669"/>
    <property type="project" value="TreeGrafter"/>
</dbReference>
<evidence type="ECO:0000256" key="11">
    <source>
        <dbReference type="ARBA" id="ARBA00034617"/>
    </source>
</evidence>
<feature type="domain" description="UvrD-like helicase ATP-binding" evidence="16">
    <location>
        <begin position="62"/>
        <end position="388"/>
    </location>
</feature>
<evidence type="ECO:0000259" key="16">
    <source>
        <dbReference type="PROSITE" id="PS51198"/>
    </source>
</evidence>
<dbReference type="PROSITE" id="PS51217">
    <property type="entry name" value="UVRD_HELICASE_CTER"/>
    <property type="match status" value="1"/>
</dbReference>
<dbReference type="PROSITE" id="PS51198">
    <property type="entry name" value="UVRD_HELICASE_ATP_BIND"/>
    <property type="match status" value="1"/>
</dbReference>
<dbReference type="CDD" id="cd17932">
    <property type="entry name" value="DEXQc_UvrD"/>
    <property type="match status" value="1"/>
</dbReference>
<dbReference type="Proteomes" id="UP000648535">
    <property type="component" value="Unassembled WGS sequence"/>
</dbReference>
<evidence type="ECO:0000256" key="1">
    <source>
        <dbReference type="ARBA" id="ARBA00022722"/>
    </source>
</evidence>
<keyword evidence="1" id="KW-0540">Nuclease</keyword>
<dbReference type="SUPFAM" id="SSF52980">
    <property type="entry name" value="Restriction endonuclease-like"/>
    <property type="match status" value="1"/>
</dbReference>
<dbReference type="SUPFAM" id="SSF52540">
    <property type="entry name" value="P-loop containing nucleoside triphosphate hydrolases"/>
    <property type="match status" value="1"/>
</dbReference>
<dbReference type="InterPro" id="IPR014017">
    <property type="entry name" value="DNA_helicase_UvrD-like_C"/>
</dbReference>
<dbReference type="InterPro" id="IPR011335">
    <property type="entry name" value="Restrct_endonuc-II-like"/>
</dbReference>
<dbReference type="GO" id="GO:0005829">
    <property type="term" value="C:cytosol"/>
    <property type="evidence" value="ECO:0007669"/>
    <property type="project" value="TreeGrafter"/>
</dbReference>
<organism evidence="18 20">
    <name type="scientific">Curtobacterium luteum</name>
    <dbReference type="NCBI Taxonomy" id="33881"/>
    <lineage>
        <taxon>Bacteria</taxon>
        <taxon>Bacillati</taxon>
        <taxon>Actinomycetota</taxon>
        <taxon>Actinomycetes</taxon>
        <taxon>Micrococcales</taxon>
        <taxon>Microbacteriaceae</taxon>
        <taxon>Curtobacterium</taxon>
    </lineage>
</organism>
<evidence type="ECO:0000313" key="21">
    <source>
        <dbReference type="Proteomes" id="UP000746584"/>
    </source>
</evidence>
<accession>A0A8H9G820</accession>
<comment type="catalytic activity">
    <reaction evidence="13">
        <text>ATP + H2O = ADP + phosphate + H(+)</text>
        <dbReference type="Rhea" id="RHEA:13065"/>
        <dbReference type="ChEBI" id="CHEBI:15377"/>
        <dbReference type="ChEBI" id="CHEBI:15378"/>
        <dbReference type="ChEBI" id="CHEBI:30616"/>
        <dbReference type="ChEBI" id="CHEBI:43474"/>
        <dbReference type="ChEBI" id="CHEBI:456216"/>
        <dbReference type="EC" id="5.6.2.4"/>
    </reaction>
</comment>
<reference evidence="18" key="2">
    <citation type="submission" date="2020-09" db="EMBL/GenBank/DDBJ databases">
        <authorList>
            <person name="Sun Q."/>
            <person name="Ohkuma M."/>
        </authorList>
    </citation>
    <scope>NUCLEOTIDE SEQUENCE</scope>
    <source>
        <strain evidence="18">JCM 1480</strain>
    </source>
</reference>
<sequence>MSTERADTDRAGAEAAVTDRAGTEPACTDQDSTQQIGAVQPPADAPVVPRSADEIADALGRPRPTAQQRAVIESPLAPALVVAGAGSGKTETMASRVVWLLANGMVRPDEVLGLTFTRKAAGELSVRINDRIRALEEVGLITPGDAFEAPTVSTYNAFANAVFRENALLVGRDGESQVLTEPSAWQLARRVVVDARDDRLAGLDRDVDTITAAVVALAGAASEHLVEPEQLRRFAIEFAGVLELPGNRGKPYADVVKAVAAVGGLEPLADLVERFRRQKVDRGFVEFSDQIALALAAAESAPRVVDDLRRRFGVVLLDEYQDTSVVQTRFLARLFQGHPVMAVGDPHQSIYGFRGASAANLGRFPRDFGSAGSEPPVTFPLSTSWRNPVDVLAAANAVVAPPSEASEVAVERLTARPGADDGSVEVVFAETLPEEAAAVAAWFRAHRQRDPRASMALLLRARKDLAAFTGALGDLGVPFHVLGTGGLLQRPEIVDLVACLRVLHDPAAGNDLIRLLAGARWRVGAADIAALHDLAKWLFGRDHTQQRLDDDLTAAFRASVAAGEHGSVVDALDFVATAPDEHGALDRITPAGRQRMRALGQQLQALRQRARGDLVDFVTLVVQEMRLDIEVAAHEQGSQAFLDAFLDELAGFVATDDRADLGAFLGWIDAAARRDDMGPRSEEPEAGTVQILTIHGSKGLEWDAVAVPRMVEGGLPARPQEGSSGWIGFGRLPYEFRGDADELPRLAWRGQETQKDVRDAIDAFKGEVQSRNEDEERRLTYVALTRARHDLLVSGSFWSGGVKPTAPSRYLADLTDAGVLPAGAVPEQSHHEHDPLGESGATQSWPHLPFGHREARVLAAAERVRNANPGAAGRFAADIDLLLAERDAVRSARHTVIVPHRVPASGFKDYLAEPDTVAERLRRPMPERPYRATRLGTLFHQWVEQRARSGGSLETLGGDVLDLWDGEADLDADDLPDASVAAPVTDDDARRLAAFQETFARSRWADRTPIEVEREIHIPFLGHSIICKLDAVYEIDGRAEVVDWKTGKAPTGQDDLAARQLQLALYRVAYAEFTGRPLDEVDAVFYFVADDLEVRPTELLDRVGLERAWREAIG</sequence>
<evidence type="ECO:0000313" key="20">
    <source>
        <dbReference type="Proteomes" id="UP000648535"/>
    </source>
</evidence>
<dbReference type="EC" id="5.6.2.4" evidence="12"/>
<feature type="domain" description="UvrD-like helicase C-terminal" evidence="17">
    <location>
        <begin position="389"/>
        <end position="699"/>
    </location>
</feature>
<evidence type="ECO:0000256" key="12">
    <source>
        <dbReference type="ARBA" id="ARBA00034808"/>
    </source>
</evidence>
<dbReference type="PANTHER" id="PTHR11070:SF55">
    <property type="entry name" value="DNA 3'-5' HELICASE"/>
    <property type="match status" value="1"/>
</dbReference>
<evidence type="ECO:0000256" key="14">
    <source>
        <dbReference type="PROSITE-ProRule" id="PRU00560"/>
    </source>
</evidence>
<dbReference type="EMBL" id="BMOI01000005">
    <property type="protein sequence ID" value="GGK98502.1"/>
    <property type="molecule type" value="Genomic_DNA"/>
</dbReference>
<dbReference type="GO" id="GO:0033202">
    <property type="term" value="C:DNA helicase complex"/>
    <property type="evidence" value="ECO:0007669"/>
    <property type="project" value="TreeGrafter"/>
</dbReference>
<feature type="region of interest" description="Disordered" evidence="15">
    <location>
        <begin position="1"/>
        <end position="47"/>
    </location>
</feature>
<dbReference type="AlphaFoldDB" id="A0A8H9G820"/>
<comment type="catalytic activity">
    <reaction evidence="11">
        <text>Couples ATP hydrolysis with the unwinding of duplex DNA by translocating in the 3'-5' direction.</text>
        <dbReference type="EC" id="5.6.2.4"/>
    </reaction>
</comment>
<protein>
    <recommendedName>
        <fullName evidence="12">DNA 3'-5' helicase</fullName>
        <ecNumber evidence="12">5.6.2.4</ecNumber>
    </recommendedName>
</protein>
<feature type="compositionally biased region" description="Low complexity" evidence="15">
    <location>
        <begin position="38"/>
        <end position="47"/>
    </location>
</feature>
<keyword evidence="9" id="KW-0234">DNA repair</keyword>
<evidence type="ECO:0000256" key="5">
    <source>
        <dbReference type="ARBA" id="ARBA00022806"/>
    </source>
</evidence>
<dbReference type="InterPro" id="IPR000212">
    <property type="entry name" value="DNA_helicase_UvrD/REP"/>
</dbReference>
<dbReference type="Pfam" id="PF13361">
    <property type="entry name" value="UvrD_C"/>
    <property type="match status" value="1"/>
</dbReference>
<dbReference type="GO" id="GO:0004527">
    <property type="term" value="F:exonuclease activity"/>
    <property type="evidence" value="ECO:0007669"/>
    <property type="project" value="UniProtKB-KW"/>
</dbReference>
<dbReference type="PANTHER" id="PTHR11070">
    <property type="entry name" value="UVRD / RECB / PCRA DNA HELICASE FAMILY MEMBER"/>
    <property type="match status" value="1"/>
</dbReference>
<keyword evidence="21" id="KW-1185">Reference proteome</keyword>
<comment type="caution">
    <text evidence="18">The sequence shown here is derived from an EMBL/GenBank/DDBJ whole genome shotgun (WGS) entry which is preliminary data.</text>
</comment>
<evidence type="ECO:0000256" key="7">
    <source>
        <dbReference type="ARBA" id="ARBA00022840"/>
    </source>
</evidence>
<dbReference type="InterPro" id="IPR038726">
    <property type="entry name" value="PDDEXK_AddAB-type"/>
</dbReference>
<dbReference type="Gene3D" id="1.10.486.10">
    <property type="entry name" value="PCRA, domain 4"/>
    <property type="match status" value="1"/>
</dbReference>
<reference evidence="19 21" key="3">
    <citation type="submission" date="2021-01" db="EMBL/GenBank/DDBJ databases">
        <title>Sequencing the genomes of 1000 actinobacteria strains.</title>
        <authorList>
            <person name="Klenk H.-P."/>
        </authorList>
    </citation>
    <scope>NUCLEOTIDE SEQUENCE [LARGE SCALE GENOMIC DNA]</scope>
    <source>
        <strain evidence="19 21">DSM 20542</strain>
    </source>
</reference>
<dbReference type="Gene3D" id="3.90.320.10">
    <property type="match status" value="1"/>
</dbReference>
<evidence type="ECO:0000313" key="19">
    <source>
        <dbReference type="EMBL" id="MBM7800801.1"/>
    </source>
</evidence>
<dbReference type="InterPro" id="IPR014016">
    <property type="entry name" value="UvrD-like_ATP-bd"/>
</dbReference>
<keyword evidence="2 14" id="KW-0547">Nucleotide-binding</keyword>
<feature type="binding site" evidence="14">
    <location>
        <begin position="83"/>
        <end position="90"/>
    </location>
    <ligand>
        <name>ATP</name>
        <dbReference type="ChEBI" id="CHEBI:30616"/>
    </ligand>
</feature>
<evidence type="ECO:0000256" key="2">
    <source>
        <dbReference type="ARBA" id="ARBA00022741"/>
    </source>
</evidence>
<keyword evidence="3" id="KW-0227">DNA damage</keyword>
<evidence type="ECO:0000259" key="17">
    <source>
        <dbReference type="PROSITE" id="PS51217"/>
    </source>
</evidence>
<dbReference type="Pfam" id="PF00580">
    <property type="entry name" value="UvrD-helicase"/>
    <property type="match status" value="1"/>
</dbReference>
<dbReference type="GO" id="GO:0043138">
    <property type="term" value="F:3'-5' DNA helicase activity"/>
    <property type="evidence" value="ECO:0007669"/>
    <property type="project" value="UniProtKB-EC"/>
</dbReference>
<keyword evidence="8" id="KW-0238">DNA-binding</keyword>
<dbReference type="Gene3D" id="3.40.50.300">
    <property type="entry name" value="P-loop containing nucleotide triphosphate hydrolases"/>
    <property type="match status" value="4"/>
</dbReference>
<keyword evidence="5 14" id="KW-0347">Helicase</keyword>
<reference evidence="18" key="1">
    <citation type="journal article" date="2014" name="Int. J. Syst. Evol. Microbiol.">
        <title>Complete genome sequence of Corynebacterium casei LMG S-19264T (=DSM 44701T), isolated from a smear-ripened cheese.</title>
        <authorList>
            <consortium name="US DOE Joint Genome Institute (JGI-PGF)"/>
            <person name="Walter F."/>
            <person name="Albersmeier A."/>
            <person name="Kalinowski J."/>
            <person name="Ruckert C."/>
        </authorList>
    </citation>
    <scope>NUCLEOTIDE SEQUENCE</scope>
    <source>
        <strain evidence="18">JCM 1480</strain>
    </source>
</reference>
<evidence type="ECO:0000256" key="6">
    <source>
        <dbReference type="ARBA" id="ARBA00022839"/>
    </source>
</evidence>
<evidence type="ECO:0000313" key="18">
    <source>
        <dbReference type="EMBL" id="GGK98502.1"/>
    </source>
</evidence>
<evidence type="ECO:0000256" key="3">
    <source>
        <dbReference type="ARBA" id="ARBA00022763"/>
    </source>
</evidence>
<keyword evidence="10" id="KW-0413">Isomerase</keyword>
<dbReference type="GO" id="GO:0005524">
    <property type="term" value="F:ATP binding"/>
    <property type="evidence" value="ECO:0007669"/>
    <property type="project" value="UniProtKB-UniRule"/>
</dbReference>
<name>A0A8H9G820_9MICO</name>
<evidence type="ECO:0000256" key="10">
    <source>
        <dbReference type="ARBA" id="ARBA00023235"/>
    </source>
</evidence>
<dbReference type="InterPro" id="IPR027417">
    <property type="entry name" value="P-loop_NTPase"/>
</dbReference>
<evidence type="ECO:0000256" key="4">
    <source>
        <dbReference type="ARBA" id="ARBA00022801"/>
    </source>
</evidence>
<dbReference type="EMBL" id="JAFBCG010000001">
    <property type="protein sequence ID" value="MBM7800801.1"/>
    <property type="molecule type" value="Genomic_DNA"/>
</dbReference>
<evidence type="ECO:0000256" key="15">
    <source>
        <dbReference type="SAM" id="MobiDB-lite"/>
    </source>
</evidence>
<proteinExistence type="predicted"/>
<dbReference type="InterPro" id="IPR011604">
    <property type="entry name" value="PDDEXK-like_dom_sf"/>
</dbReference>
<evidence type="ECO:0000256" key="13">
    <source>
        <dbReference type="ARBA" id="ARBA00048988"/>
    </source>
</evidence>
<evidence type="ECO:0000256" key="9">
    <source>
        <dbReference type="ARBA" id="ARBA00023204"/>
    </source>
</evidence>
<keyword evidence="6" id="KW-0269">Exonuclease</keyword>
<gene>
    <name evidence="18" type="ORF">GCM10009769_15970</name>
    <name evidence="19" type="ORF">JOE58_000052</name>
</gene>
<dbReference type="Pfam" id="PF12705">
    <property type="entry name" value="PDDEXK_1"/>
    <property type="match status" value="1"/>
</dbReference>
<evidence type="ECO:0000256" key="8">
    <source>
        <dbReference type="ARBA" id="ARBA00023125"/>
    </source>
</evidence>
<feature type="region of interest" description="Disordered" evidence="15">
    <location>
        <begin position="825"/>
        <end position="846"/>
    </location>
</feature>
<feature type="compositionally biased region" description="Basic and acidic residues" evidence="15">
    <location>
        <begin position="1"/>
        <end position="12"/>
    </location>
</feature>
<dbReference type="Proteomes" id="UP000746584">
    <property type="component" value="Unassembled WGS sequence"/>
</dbReference>
<keyword evidence="4 14" id="KW-0378">Hydrolase</keyword>
<dbReference type="GO" id="GO:0003677">
    <property type="term" value="F:DNA binding"/>
    <property type="evidence" value="ECO:0007669"/>
    <property type="project" value="UniProtKB-KW"/>
</dbReference>
<keyword evidence="7 14" id="KW-0067">ATP-binding</keyword>